<accession>U5YMY1</accession>
<organism evidence="1">
    <name type="scientific">Streptomyces sp. MMG1612</name>
    <dbReference type="NCBI Taxonomy" id="1415547"/>
    <lineage>
        <taxon>Bacteria</taxon>
        <taxon>Bacillati</taxon>
        <taxon>Actinomycetota</taxon>
        <taxon>Actinomycetes</taxon>
        <taxon>Kitasatosporales</taxon>
        <taxon>Streptomycetaceae</taxon>
        <taxon>Streptomyces</taxon>
    </lineage>
</organism>
<protein>
    <submittedName>
        <fullName evidence="1">Uncharacterized protein</fullName>
    </submittedName>
</protein>
<dbReference type="EMBL" id="KF386869">
    <property type="protein sequence ID" value="AGZ94025.1"/>
    <property type="molecule type" value="Genomic_DNA"/>
</dbReference>
<dbReference type="AlphaFoldDB" id="U5YMY1"/>
<name>U5YMY1_9ACTN</name>
<sequence length="309" mass="32107">MYATIAGARTPAPDQDDRALDVRDGWRTLADGMNVLRWFLTSHVHHEALLRRRYTEAADAAGPAAPLPGLAALRTRWSRGALLQLLHPGQPRAEAAEVLAGDGPGPRAVLAVAAGDGSSGSPRPVAPAAFTGPPALHPDLARRALDLLDRAGLGPLSGLATDVLLCGAPHEAAHPWQWDAGCVPVGVVTDAEEMAARLAAGVGAQVLAGYAAAYGVPAAATEPTLTDPRDGRPAGAQDLALAMVAVGHRCRVLSGPAAERARREAARLAPLLPVLRERLELTAFEYVNVTLPGPTQWEKYEKGGGIGQG</sequence>
<proteinExistence type="predicted"/>
<reference evidence="1" key="1">
    <citation type="journal article" date="2013" name="Proc. Natl. Acad. Sci. U.S.A.">
        <title>Diversity and abundance of phosphonate biosynthetic genes in nature.</title>
        <authorList>
            <person name="Yu X."/>
            <person name="Doroghazi J.R."/>
            <person name="Janga S.C."/>
            <person name="Zhang J.K."/>
            <person name="Circello B."/>
            <person name="Griffin B.M."/>
            <person name="Labeda D.P."/>
            <person name="Metcalf W.W."/>
        </authorList>
    </citation>
    <scope>NUCLEOTIDE SEQUENCE</scope>
    <source>
        <strain evidence="1">MMG1612</strain>
    </source>
</reference>
<evidence type="ECO:0000313" key="1">
    <source>
        <dbReference type="EMBL" id="AGZ94025.1"/>
    </source>
</evidence>